<dbReference type="InterPro" id="IPR009057">
    <property type="entry name" value="Homeodomain-like_sf"/>
</dbReference>
<dbReference type="PANTHER" id="PTHR43280">
    <property type="entry name" value="ARAC-FAMILY TRANSCRIPTIONAL REGULATOR"/>
    <property type="match status" value="1"/>
</dbReference>
<dbReference type="EMBL" id="PYGD01000015">
    <property type="protein sequence ID" value="PSK88149.1"/>
    <property type="molecule type" value="Genomic_DNA"/>
</dbReference>
<dbReference type="OrthoDB" id="6057514at2"/>
<reference evidence="5 6" key="1">
    <citation type="submission" date="2018-03" db="EMBL/GenBank/DDBJ databases">
        <title>Genomic Encyclopedia of Type Strains, Phase III (KMG-III): the genomes of soil and plant-associated and newly described type strains.</title>
        <authorList>
            <person name="Whitman W."/>
        </authorList>
    </citation>
    <scope>NUCLEOTIDE SEQUENCE [LARGE SCALE GENOMIC DNA]</scope>
    <source>
        <strain evidence="5 6">CGMCC 1.12700</strain>
    </source>
</reference>
<name>A0A2P8CT69_9BACT</name>
<dbReference type="AlphaFoldDB" id="A0A2P8CT69"/>
<evidence type="ECO:0000259" key="4">
    <source>
        <dbReference type="PROSITE" id="PS01124"/>
    </source>
</evidence>
<dbReference type="Proteomes" id="UP000240572">
    <property type="component" value="Unassembled WGS sequence"/>
</dbReference>
<dbReference type="PANTHER" id="PTHR43280:SF2">
    <property type="entry name" value="HTH-TYPE TRANSCRIPTIONAL REGULATOR EXSA"/>
    <property type="match status" value="1"/>
</dbReference>
<keyword evidence="6" id="KW-1185">Reference proteome</keyword>
<dbReference type="Gene3D" id="1.10.10.60">
    <property type="entry name" value="Homeodomain-like"/>
    <property type="match status" value="1"/>
</dbReference>
<proteinExistence type="predicted"/>
<accession>A0A2P8CT69</accession>
<dbReference type="GO" id="GO:0043565">
    <property type="term" value="F:sequence-specific DNA binding"/>
    <property type="evidence" value="ECO:0007669"/>
    <property type="project" value="InterPro"/>
</dbReference>
<keyword evidence="2 5" id="KW-0238">DNA-binding</keyword>
<gene>
    <name evidence="5" type="ORF">B0I18_11543</name>
</gene>
<dbReference type="SMART" id="SM00342">
    <property type="entry name" value="HTH_ARAC"/>
    <property type="match status" value="1"/>
</dbReference>
<dbReference type="GO" id="GO:0003700">
    <property type="term" value="F:DNA-binding transcription factor activity"/>
    <property type="evidence" value="ECO:0007669"/>
    <property type="project" value="InterPro"/>
</dbReference>
<evidence type="ECO:0000256" key="3">
    <source>
        <dbReference type="ARBA" id="ARBA00023163"/>
    </source>
</evidence>
<evidence type="ECO:0000313" key="5">
    <source>
        <dbReference type="EMBL" id="PSK88149.1"/>
    </source>
</evidence>
<keyword evidence="3" id="KW-0804">Transcription</keyword>
<dbReference type="Pfam" id="PF12833">
    <property type="entry name" value="HTH_18"/>
    <property type="match status" value="1"/>
</dbReference>
<keyword evidence="1" id="KW-0805">Transcription regulation</keyword>
<organism evidence="5 6">
    <name type="scientific">Taibaiella chishuiensis</name>
    <dbReference type="NCBI Taxonomy" id="1434707"/>
    <lineage>
        <taxon>Bacteria</taxon>
        <taxon>Pseudomonadati</taxon>
        <taxon>Bacteroidota</taxon>
        <taxon>Chitinophagia</taxon>
        <taxon>Chitinophagales</taxon>
        <taxon>Chitinophagaceae</taxon>
        <taxon>Taibaiella</taxon>
    </lineage>
</organism>
<comment type="caution">
    <text evidence="5">The sequence shown here is derived from an EMBL/GenBank/DDBJ whole genome shotgun (WGS) entry which is preliminary data.</text>
</comment>
<sequence>MFKHCFIPDAFMPEDPYSCSFNTISYVNRRNPIHPPNPTPTTMKRPQQQSGRFSIRECPAQPELNRSPNNRILIFKESGGEHFIDFVPHSIIAGTLYIVPPLHFHYLSAAYDKPYLNIEVPTYSGYSKAQYFVNTLRYRQEKALHRERAQQQYTYSRWSEKVDDPLSLLQQDMTDANRHADAETIPDIQLEYAEMFANSLADARITWLSLGRQTQAVPVHERTLRRACRSVYGYTPRYMQHYHLTTRAVYLLAHARYSVTDISRRLEFSDNANFTRYMKSAIGYTPKDIRKRLELKGIIIE</sequence>
<evidence type="ECO:0000313" key="6">
    <source>
        <dbReference type="Proteomes" id="UP000240572"/>
    </source>
</evidence>
<feature type="domain" description="HTH araC/xylS-type" evidence="4">
    <location>
        <begin position="190"/>
        <end position="292"/>
    </location>
</feature>
<dbReference type="SUPFAM" id="SSF46689">
    <property type="entry name" value="Homeodomain-like"/>
    <property type="match status" value="1"/>
</dbReference>
<dbReference type="InterPro" id="IPR018060">
    <property type="entry name" value="HTH_AraC"/>
</dbReference>
<dbReference type="PROSITE" id="PS01124">
    <property type="entry name" value="HTH_ARAC_FAMILY_2"/>
    <property type="match status" value="1"/>
</dbReference>
<protein>
    <submittedName>
        <fullName evidence="5">AraC-like DNA-binding protein</fullName>
    </submittedName>
</protein>
<evidence type="ECO:0000256" key="1">
    <source>
        <dbReference type="ARBA" id="ARBA00023015"/>
    </source>
</evidence>
<evidence type="ECO:0000256" key="2">
    <source>
        <dbReference type="ARBA" id="ARBA00023125"/>
    </source>
</evidence>